<dbReference type="EMBL" id="JAAGSC010000042">
    <property type="protein sequence ID" value="NDY96316.1"/>
    <property type="molecule type" value="Genomic_DNA"/>
</dbReference>
<evidence type="ECO:0000313" key="3">
    <source>
        <dbReference type="Proteomes" id="UP000484885"/>
    </source>
</evidence>
<protein>
    <submittedName>
        <fullName evidence="2">Uncharacterized protein</fullName>
    </submittedName>
</protein>
<dbReference type="InterPro" id="IPR029044">
    <property type="entry name" value="Nucleotide-diphossugar_trans"/>
</dbReference>
<comment type="caution">
    <text evidence="2">The sequence shown here is derived from an EMBL/GenBank/DDBJ whole genome shotgun (WGS) entry which is preliminary data.</text>
</comment>
<dbReference type="InterPro" id="IPR007577">
    <property type="entry name" value="GlycoTrfase_DXD_sugar-bd_CS"/>
</dbReference>
<proteinExistence type="predicted"/>
<dbReference type="GO" id="GO:0051999">
    <property type="term" value="P:mannosyl-inositol phosphorylceramide biosynthetic process"/>
    <property type="evidence" value="ECO:0007669"/>
    <property type="project" value="TreeGrafter"/>
</dbReference>
<reference evidence="2 3" key="1">
    <citation type="submission" date="2020-02" db="EMBL/GenBank/DDBJ databases">
        <authorList>
            <person name="Zhang X.-Y."/>
        </authorList>
    </citation>
    <scope>NUCLEOTIDE SEQUENCE [LARGE SCALE GENOMIC DNA]</scope>
    <source>
        <strain evidence="2 3">C33</strain>
    </source>
</reference>
<dbReference type="GO" id="GO:0016020">
    <property type="term" value="C:membrane"/>
    <property type="evidence" value="ECO:0007669"/>
    <property type="project" value="GOC"/>
</dbReference>
<dbReference type="Pfam" id="PF04488">
    <property type="entry name" value="Gly_transf_sug"/>
    <property type="match status" value="1"/>
</dbReference>
<organism evidence="2 3">
    <name type="scientific">Wenzhouxiangella limi</name>
    <dbReference type="NCBI Taxonomy" id="2707351"/>
    <lineage>
        <taxon>Bacteria</taxon>
        <taxon>Pseudomonadati</taxon>
        <taxon>Pseudomonadota</taxon>
        <taxon>Gammaproteobacteria</taxon>
        <taxon>Chromatiales</taxon>
        <taxon>Wenzhouxiangellaceae</taxon>
        <taxon>Wenzhouxiangella</taxon>
    </lineage>
</organism>
<dbReference type="SUPFAM" id="SSF53448">
    <property type="entry name" value="Nucleotide-diphospho-sugar transferases"/>
    <property type="match status" value="1"/>
</dbReference>
<keyword evidence="1" id="KW-0808">Transferase</keyword>
<dbReference type="Proteomes" id="UP000484885">
    <property type="component" value="Unassembled WGS sequence"/>
</dbReference>
<keyword evidence="3" id="KW-1185">Reference proteome</keyword>
<sequence length="315" mass="35223">MHQMNIDPKTFPLTNDMTKPSSSEHLSDLLARNFDQLTFEDYAPLFRQIAAIPTPLAPASKPLSGGVIQFWDRDPDHQILDLLGATRRRCEALGVPWQSYDDASAEALLAAELGKTHVEVYRKCLHPVQRSDFFRYCAIYLNGGLWLDADVVMVADPRPLLRSKVPIFFQRTDSHGGLANGLLFAPPRHDIFGEIVEACVANMLDEAFFEEHAKTRNIIALTGIQVVNRTVAQRVHRFLVGRQTDQLPPIGLIDDAGYRAFVQGGAAYLGAPLAYKDGPCSWQDWCRQASGNPLDPAVQQQLLRRIPAKAPDRRR</sequence>
<name>A0A845V554_9GAMM</name>
<accession>A0A845V554</accession>
<gene>
    <name evidence="2" type="ORF">G3I74_11305</name>
</gene>
<dbReference type="GO" id="GO:0000030">
    <property type="term" value="F:mannosyltransferase activity"/>
    <property type="evidence" value="ECO:0007669"/>
    <property type="project" value="TreeGrafter"/>
</dbReference>
<evidence type="ECO:0000313" key="2">
    <source>
        <dbReference type="EMBL" id="NDY96316.1"/>
    </source>
</evidence>
<dbReference type="PANTHER" id="PTHR32385:SF15">
    <property type="entry name" value="INOSITOL PHOSPHOCERAMIDE MANNOSYLTRANSFERASE 1"/>
    <property type="match status" value="1"/>
</dbReference>
<dbReference type="Gene3D" id="3.90.550.20">
    <property type="match status" value="1"/>
</dbReference>
<dbReference type="AlphaFoldDB" id="A0A845V554"/>
<evidence type="ECO:0000256" key="1">
    <source>
        <dbReference type="ARBA" id="ARBA00022679"/>
    </source>
</evidence>
<dbReference type="PANTHER" id="PTHR32385">
    <property type="entry name" value="MANNOSYL PHOSPHORYLINOSITOL CERAMIDE SYNTHASE"/>
    <property type="match status" value="1"/>
</dbReference>
<dbReference type="InterPro" id="IPR051706">
    <property type="entry name" value="Glycosyltransferase_domain"/>
</dbReference>